<evidence type="ECO:0000256" key="1">
    <source>
        <dbReference type="ARBA" id="ARBA00006865"/>
    </source>
</evidence>
<accession>A0A443SHD1</accession>
<dbReference type="VEuPathDB" id="VectorBase:LDEU005154"/>
<evidence type="ECO:0000313" key="3">
    <source>
        <dbReference type="EMBL" id="RWS26885.1"/>
    </source>
</evidence>
<dbReference type="Proteomes" id="UP000288716">
    <property type="component" value="Unassembled WGS sequence"/>
</dbReference>
<dbReference type="Gene3D" id="2.60.120.200">
    <property type="match status" value="1"/>
</dbReference>
<dbReference type="AlphaFoldDB" id="A0A443SHD1"/>
<gene>
    <name evidence="3" type="ORF">B4U80_12924</name>
</gene>
<dbReference type="GO" id="GO:0004553">
    <property type="term" value="F:hydrolase activity, hydrolyzing O-glycosyl compounds"/>
    <property type="evidence" value="ECO:0007669"/>
    <property type="project" value="InterPro"/>
</dbReference>
<dbReference type="InterPro" id="IPR013320">
    <property type="entry name" value="ConA-like_dom_sf"/>
</dbReference>
<comment type="similarity">
    <text evidence="1">Belongs to the glycosyl hydrolase 16 family.</text>
</comment>
<protein>
    <submittedName>
        <fullName evidence="3">Endo-1:3(4)-beta-glucanase-like protein</fullName>
    </submittedName>
</protein>
<name>A0A443SHD1_9ACAR</name>
<dbReference type="InterPro" id="IPR050546">
    <property type="entry name" value="Glycosyl_Hydrlase_16"/>
</dbReference>
<feature type="domain" description="GH16" evidence="2">
    <location>
        <begin position="1"/>
        <end position="225"/>
    </location>
</feature>
<dbReference type="STRING" id="299467.A0A443SHD1"/>
<organism evidence="3 4">
    <name type="scientific">Leptotrombidium deliense</name>
    <dbReference type="NCBI Taxonomy" id="299467"/>
    <lineage>
        <taxon>Eukaryota</taxon>
        <taxon>Metazoa</taxon>
        <taxon>Ecdysozoa</taxon>
        <taxon>Arthropoda</taxon>
        <taxon>Chelicerata</taxon>
        <taxon>Arachnida</taxon>
        <taxon>Acari</taxon>
        <taxon>Acariformes</taxon>
        <taxon>Trombidiformes</taxon>
        <taxon>Prostigmata</taxon>
        <taxon>Anystina</taxon>
        <taxon>Parasitengona</taxon>
        <taxon>Trombiculoidea</taxon>
        <taxon>Trombiculidae</taxon>
        <taxon>Leptotrombidium</taxon>
    </lineage>
</organism>
<dbReference type="SUPFAM" id="SSF49899">
    <property type="entry name" value="Concanavalin A-like lectins/glucanases"/>
    <property type="match status" value="1"/>
</dbReference>
<evidence type="ECO:0000259" key="2">
    <source>
        <dbReference type="PROSITE" id="PS51762"/>
    </source>
</evidence>
<reference evidence="3 4" key="1">
    <citation type="journal article" date="2018" name="Gigascience">
        <title>Genomes of trombidid mites reveal novel predicted allergens and laterally-transferred genes associated with secondary metabolism.</title>
        <authorList>
            <person name="Dong X."/>
            <person name="Chaisiri K."/>
            <person name="Xia D."/>
            <person name="Armstrong S.D."/>
            <person name="Fang Y."/>
            <person name="Donnelly M.J."/>
            <person name="Kadowaki T."/>
            <person name="McGarry J.W."/>
            <person name="Darby A.C."/>
            <person name="Makepeace B.L."/>
        </authorList>
    </citation>
    <scope>NUCLEOTIDE SEQUENCE [LARGE SCALE GENOMIC DNA]</scope>
    <source>
        <strain evidence="3">UoL-UT</strain>
    </source>
</reference>
<dbReference type="Pfam" id="PF00722">
    <property type="entry name" value="Glyco_hydro_16"/>
    <property type="match status" value="1"/>
</dbReference>
<dbReference type="GO" id="GO:0005975">
    <property type="term" value="P:carbohydrate metabolic process"/>
    <property type="evidence" value="ECO:0007669"/>
    <property type="project" value="InterPro"/>
</dbReference>
<dbReference type="InterPro" id="IPR000757">
    <property type="entry name" value="Beta-glucanase-like"/>
</dbReference>
<dbReference type="PROSITE" id="PS51762">
    <property type="entry name" value="GH16_2"/>
    <property type="match status" value="1"/>
</dbReference>
<sequence>MECPPNYELQCYTDRPENIRVSNGRLIIEARGENYGEKQYTSGKIIQKSGRTSYGAYVIRAKLPNAKFLWPALWTLTADGCKYEEIDIVEYRGQVNNQIECAAHFGRDWQHLKSFGRDKVFSNKNFSADFHEFAILWLANSLQWYVDNEKLFEVSTLETDWINNSNKPCSTSNQKPFSEITSLILNIAVGGSFFPVDKYGSLTLNDAYQWPNPKLEVDWVRIYQE</sequence>
<proteinExistence type="inferred from homology"/>
<dbReference type="PANTHER" id="PTHR10963:SF55">
    <property type="entry name" value="GLYCOSIDE HYDROLASE FAMILY 16 PROTEIN"/>
    <property type="match status" value="1"/>
</dbReference>
<dbReference type="EMBL" id="NCKV01002401">
    <property type="protein sequence ID" value="RWS26885.1"/>
    <property type="molecule type" value="Genomic_DNA"/>
</dbReference>
<dbReference type="PANTHER" id="PTHR10963">
    <property type="entry name" value="GLYCOSYL HYDROLASE-RELATED"/>
    <property type="match status" value="1"/>
</dbReference>
<comment type="caution">
    <text evidence="3">The sequence shown here is derived from an EMBL/GenBank/DDBJ whole genome shotgun (WGS) entry which is preliminary data.</text>
</comment>
<keyword evidence="4" id="KW-1185">Reference proteome</keyword>
<evidence type="ECO:0000313" key="4">
    <source>
        <dbReference type="Proteomes" id="UP000288716"/>
    </source>
</evidence>
<dbReference type="CDD" id="cd08023">
    <property type="entry name" value="GH16_laminarinase_like"/>
    <property type="match status" value="1"/>
</dbReference>
<dbReference type="OrthoDB" id="4781at2759"/>